<evidence type="ECO:0000313" key="1">
    <source>
        <dbReference type="EMBL" id="WAJ28573.1"/>
    </source>
</evidence>
<evidence type="ECO:0000313" key="2">
    <source>
        <dbReference type="Proteomes" id="UP001163223"/>
    </source>
</evidence>
<reference evidence="1" key="1">
    <citation type="submission" date="2022-11" db="EMBL/GenBank/DDBJ databases">
        <title>beta-Carotene-producing bacterium, Jeongeuplla avenae sp. nov., alleviates the salt stress of Arabidopsis seedlings.</title>
        <authorList>
            <person name="Jiang L."/>
            <person name="Lee J."/>
        </authorList>
    </citation>
    <scope>NUCLEOTIDE SEQUENCE</scope>
    <source>
        <strain evidence="1">DY_R2A_6</strain>
    </source>
</reference>
<keyword evidence="2" id="KW-1185">Reference proteome</keyword>
<name>A0ACD4NP53_9HYPH</name>
<gene>
    <name evidence="1" type="ORF">OXU80_27870</name>
</gene>
<dbReference type="Proteomes" id="UP001163223">
    <property type="component" value="Chromosome"/>
</dbReference>
<protein>
    <submittedName>
        <fullName evidence="1">Peptide ABC transporter substrate-binding protein</fullName>
    </submittedName>
</protein>
<accession>A0ACD4NP53</accession>
<dbReference type="EMBL" id="CP113520">
    <property type="protein sequence ID" value="WAJ28573.1"/>
    <property type="molecule type" value="Genomic_DNA"/>
</dbReference>
<sequence length="534" mass="59275">MTAHVRSFTPRRLLGALAVSTVLALTGAVSAAQLNLHNGGDVTSLDPHKLSGDWENRVVGDMFEGLVAEDAQAQPIPGMAESWTVSPDGLVYTFKLREGVKWSDGQPVTAGDFEFAFKRLMDPKTAAQYAYLQYPIKNAEAINTGKITDPNQLGVKAVDDRTLEITLENPTPFFIGALTHYTAYPVPRHVVEAKGDAWVRVENIVTNGPYRPTEWVPGSHVQTEKNPEWYDTANLKIDGTRFFTLEDQAAALRRYRAGEFDILTSFPTDQLKWIEENLPGQAHVTPFAGLYYYVLNSTKPPLDNANVRKALSMAVNREVIGPQVLGTGELPAYSWVPPGIANYEGGPATVAWKDEPYPQKLEEAKALLAAEGYGPDKPLNLVLRYNTEDNHRRVAVAIAAMWKPLGVNVELVNAEVKVHYADLREGDFAVARAGWLADYDDPINFLDLLKGGIEMNYGRWTNAEFDKLLAQSQTTQDLVERAKILKSAEQIALDDSAAIPIYYYATRNVVSPKITGFEDNVKDIHRTRWLTKAE</sequence>
<organism evidence="1 2">
    <name type="scientific">Antarcticirhabdus aurantiaca</name>
    <dbReference type="NCBI Taxonomy" id="2606717"/>
    <lineage>
        <taxon>Bacteria</taxon>
        <taxon>Pseudomonadati</taxon>
        <taxon>Pseudomonadota</taxon>
        <taxon>Alphaproteobacteria</taxon>
        <taxon>Hyphomicrobiales</taxon>
        <taxon>Aurantimonadaceae</taxon>
        <taxon>Antarcticirhabdus</taxon>
    </lineage>
</organism>
<proteinExistence type="predicted"/>